<feature type="non-terminal residue" evidence="1">
    <location>
        <position position="93"/>
    </location>
</feature>
<evidence type="ECO:0000313" key="1">
    <source>
        <dbReference type="EMBL" id="JAR92248.1"/>
    </source>
</evidence>
<proteinExistence type="predicted"/>
<dbReference type="AlphaFoldDB" id="A0A147BN83"/>
<protein>
    <submittedName>
        <fullName evidence="1">Putative secreted protein</fullName>
    </submittedName>
</protein>
<name>A0A147BN83_IXORI</name>
<accession>A0A147BN83</accession>
<organism evidence="1">
    <name type="scientific">Ixodes ricinus</name>
    <name type="common">Common tick</name>
    <name type="synonym">Acarus ricinus</name>
    <dbReference type="NCBI Taxonomy" id="34613"/>
    <lineage>
        <taxon>Eukaryota</taxon>
        <taxon>Metazoa</taxon>
        <taxon>Ecdysozoa</taxon>
        <taxon>Arthropoda</taxon>
        <taxon>Chelicerata</taxon>
        <taxon>Arachnida</taxon>
        <taxon>Acari</taxon>
        <taxon>Parasitiformes</taxon>
        <taxon>Ixodida</taxon>
        <taxon>Ixodoidea</taxon>
        <taxon>Ixodidae</taxon>
        <taxon>Ixodinae</taxon>
        <taxon>Ixodes</taxon>
    </lineage>
</organism>
<reference evidence="1" key="1">
    <citation type="journal article" date="2018" name="PLoS Negl. Trop. Dis.">
        <title>Sialome diversity of ticks revealed by RNAseq of single tick salivary glands.</title>
        <authorList>
            <person name="Perner J."/>
            <person name="Kropackova S."/>
            <person name="Kopacek P."/>
            <person name="Ribeiro J.M."/>
        </authorList>
    </citation>
    <scope>NUCLEOTIDE SEQUENCE</scope>
    <source>
        <strain evidence="1">Siblings of single egg batch collected in Ceske Budejovice</strain>
        <tissue evidence="1">Salivary glands</tissue>
    </source>
</reference>
<sequence length="93" mass="9879">MAARRAGGGFSACPVFFSSVCPCPSRAVSNMNSYQLAQLSILLGFISSTRGSFLCSQDFVHNPVSACPVFFSSVCPCPSRAVSNMNSYQLAQL</sequence>
<dbReference type="EMBL" id="GEGO01003156">
    <property type="protein sequence ID" value="JAR92248.1"/>
    <property type="molecule type" value="Transcribed_RNA"/>
</dbReference>